<protein>
    <submittedName>
        <fullName evidence="2">Molybdate transport system regulatory protein</fullName>
    </submittedName>
</protein>
<dbReference type="Pfam" id="PF00126">
    <property type="entry name" value="HTH_1"/>
    <property type="match status" value="1"/>
</dbReference>
<dbReference type="EMBL" id="FQWH01000011">
    <property type="protein sequence ID" value="SHH48907.1"/>
    <property type="molecule type" value="Genomic_DNA"/>
</dbReference>
<dbReference type="Gene3D" id="1.10.10.10">
    <property type="entry name" value="Winged helix-like DNA-binding domain superfamily/Winged helix DNA-binding domain"/>
    <property type="match status" value="1"/>
</dbReference>
<accession>A0A1M5TDQ0</accession>
<evidence type="ECO:0000313" key="3">
    <source>
        <dbReference type="Proteomes" id="UP000184112"/>
    </source>
</evidence>
<reference evidence="2 3" key="1">
    <citation type="submission" date="2016-11" db="EMBL/GenBank/DDBJ databases">
        <authorList>
            <person name="Jaros S."/>
            <person name="Januszkiewicz K."/>
            <person name="Wedrychowicz H."/>
        </authorList>
    </citation>
    <scope>NUCLEOTIDE SEQUENCE [LARGE SCALE GENOMIC DNA]</scope>
    <source>
        <strain evidence="2 3">DSM 6792</strain>
    </source>
</reference>
<dbReference type="InterPro" id="IPR036390">
    <property type="entry name" value="WH_DNA-bd_sf"/>
</dbReference>
<dbReference type="InterPro" id="IPR036388">
    <property type="entry name" value="WH-like_DNA-bd_sf"/>
</dbReference>
<dbReference type="PANTHER" id="PTHR30432">
    <property type="entry name" value="TRANSCRIPTIONAL REGULATOR MODE"/>
    <property type="match status" value="1"/>
</dbReference>
<dbReference type="Proteomes" id="UP000184112">
    <property type="component" value="Unassembled WGS sequence"/>
</dbReference>
<dbReference type="InterPro" id="IPR051815">
    <property type="entry name" value="Molybdate_resp_trans_reg"/>
</dbReference>
<evidence type="ECO:0000259" key="1">
    <source>
        <dbReference type="Pfam" id="PF00126"/>
    </source>
</evidence>
<dbReference type="SUPFAM" id="SSF46785">
    <property type="entry name" value="Winged helix' DNA-binding domain"/>
    <property type="match status" value="1"/>
</dbReference>
<gene>
    <name evidence="2" type="ORF">SAMN05444388_11188</name>
</gene>
<feature type="domain" description="HTH lysR-type" evidence="1">
    <location>
        <begin position="43"/>
        <end position="101"/>
    </location>
</feature>
<dbReference type="RefSeq" id="WP_254796589.1">
    <property type="nucleotide sequence ID" value="NZ_FQWH01000011.1"/>
</dbReference>
<dbReference type="PANTHER" id="PTHR30432:SF1">
    <property type="entry name" value="DNA-BINDING TRANSCRIPTIONAL DUAL REGULATOR MODE"/>
    <property type="match status" value="1"/>
</dbReference>
<organism evidence="2 3">
    <name type="scientific">Flavobacterium johnsoniae</name>
    <name type="common">Cytophaga johnsonae</name>
    <dbReference type="NCBI Taxonomy" id="986"/>
    <lineage>
        <taxon>Bacteria</taxon>
        <taxon>Pseudomonadati</taxon>
        <taxon>Bacteroidota</taxon>
        <taxon>Flavobacteriia</taxon>
        <taxon>Flavobacteriales</taxon>
        <taxon>Flavobacteriaceae</taxon>
        <taxon>Flavobacterium</taxon>
    </lineage>
</organism>
<dbReference type="InterPro" id="IPR000847">
    <property type="entry name" value="LysR_HTH_N"/>
</dbReference>
<evidence type="ECO:0000313" key="2">
    <source>
        <dbReference type="EMBL" id="SHH48907.1"/>
    </source>
</evidence>
<dbReference type="GO" id="GO:0003700">
    <property type="term" value="F:DNA-binding transcription factor activity"/>
    <property type="evidence" value="ECO:0007669"/>
    <property type="project" value="InterPro"/>
</dbReference>
<sequence length="127" mass="14605">MQLQNYVINYFDVSKNKQYNIEVRVWIEGTDGAFLGIGKIWLLENIRKTGSITNAAKEMKMAYRQAWQLVEEMNQRAEKPLVEKLLGGKGGGGAQLTEAGERAITVFYEVEKRIKEFARKETQNLKF</sequence>
<dbReference type="AlphaFoldDB" id="A0A1M5TDQ0"/>
<proteinExistence type="predicted"/>
<name>A0A1M5TDQ0_FLAJO</name>